<organism evidence="2 3">
    <name type="scientific">Fistulifera solaris</name>
    <name type="common">Oleaginous diatom</name>
    <dbReference type="NCBI Taxonomy" id="1519565"/>
    <lineage>
        <taxon>Eukaryota</taxon>
        <taxon>Sar</taxon>
        <taxon>Stramenopiles</taxon>
        <taxon>Ochrophyta</taxon>
        <taxon>Bacillariophyta</taxon>
        <taxon>Bacillariophyceae</taxon>
        <taxon>Bacillariophycidae</taxon>
        <taxon>Naviculales</taxon>
        <taxon>Naviculaceae</taxon>
        <taxon>Fistulifera</taxon>
    </lineage>
</organism>
<comment type="caution">
    <text evidence="2">The sequence shown here is derived from an EMBL/GenBank/DDBJ whole genome shotgun (WGS) entry which is preliminary data.</text>
</comment>
<dbReference type="Proteomes" id="UP000198406">
    <property type="component" value="Unassembled WGS sequence"/>
</dbReference>
<accession>A0A1Z5JUN1</accession>
<dbReference type="InParanoid" id="A0A1Z5JUN1"/>
<reference evidence="2 3" key="1">
    <citation type="journal article" date="2015" name="Plant Cell">
        <title>Oil accumulation by the oleaginous diatom Fistulifera solaris as revealed by the genome and transcriptome.</title>
        <authorList>
            <person name="Tanaka T."/>
            <person name="Maeda Y."/>
            <person name="Veluchamy A."/>
            <person name="Tanaka M."/>
            <person name="Abida H."/>
            <person name="Marechal E."/>
            <person name="Bowler C."/>
            <person name="Muto M."/>
            <person name="Sunaga Y."/>
            <person name="Tanaka M."/>
            <person name="Yoshino T."/>
            <person name="Taniguchi T."/>
            <person name="Fukuda Y."/>
            <person name="Nemoto M."/>
            <person name="Matsumoto M."/>
            <person name="Wong P.S."/>
            <person name="Aburatani S."/>
            <person name="Fujibuchi W."/>
        </authorList>
    </citation>
    <scope>NUCLEOTIDE SEQUENCE [LARGE SCALE GENOMIC DNA]</scope>
    <source>
        <strain evidence="2 3">JPCC DA0580</strain>
    </source>
</reference>
<dbReference type="AlphaFoldDB" id="A0A1Z5JUN1"/>
<evidence type="ECO:0000313" key="3">
    <source>
        <dbReference type="Proteomes" id="UP000198406"/>
    </source>
</evidence>
<gene>
    <name evidence="2" type="ORF">FisN_5Hh140</name>
</gene>
<proteinExistence type="predicted"/>
<evidence type="ECO:0000313" key="2">
    <source>
        <dbReference type="EMBL" id="GAX17488.1"/>
    </source>
</evidence>
<keyword evidence="1" id="KW-0812">Transmembrane</keyword>
<sequence length="473" mass="55225">MPPSSVLVPTLLVCSIVCCLYPILLSSPHPTFHRSAISRELDSFVTQKLNLTALYPPEEPLPNPPLSDGHDTFSACLLVMDDNHRLIEWLAYHYHVLPLRYLVVAVDPRSKTTPTSILNRWREQGMYILEWSDRDFWKRKSPLRDIPDDAELQVKRDRHRGRQKYFYRQCLIHLKEENRTWVSLHDSDEYMVYNHAGGDKFREWEDKMKDRHSRSVHSKEVRIEPSKTPPTTAEEGAMIKYIRQEQEAGLEFYQSPCIGIPRLTFSAVETSTSITKGLAPEIASSFDLEQFDTLRWRKHAPRNDFVKNALGKVMIDVSRVDMKNTPMFRSLHRPIQSICPAPWHNDWSSGIRINHYLGSWESYSFRDDARRGFERSREQWEFKSTSSAVQDDDNVTPWLNGFVESQGLPKASSLLHNIGLPKHYRNEKDHRWNLLPDKLAKIMETDVTIANDNKMVAFDAFVREKYRNSSLRR</sequence>
<keyword evidence="1" id="KW-1133">Transmembrane helix</keyword>
<evidence type="ECO:0000256" key="1">
    <source>
        <dbReference type="SAM" id="Phobius"/>
    </source>
</evidence>
<dbReference type="OrthoDB" id="40253at2759"/>
<keyword evidence="3" id="KW-1185">Reference proteome</keyword>
<dbReference type="EMBL" id="BDSP01000117">
    <property type="protein sequence ID" value="GAX17488.1"/>
    <property type="molecule type" value="Genomic_DNA"/>
</dbReference>
<evidence type="ECO:0008006" key="4">
    <source>
        <dbReference type="Google" id="ProtNLM"/>
    </source>
</evidence>
<feature type="transmembrane region" description="Helical" evidence="1">
    <location>
        <begin position="6"/>
        <end position="25"/>
    </location>
</feature>
<name>A0A1Z5JUN1_FISSO</name>
<keyword evidence="1" id="KW-0472">Membrane</keyword>
<protein>
    <recommendedName>
        <fullName evidence="4">Glycosyltransferase family 92 protein</fullName>
    </recommendedName>
</protein>